<evidence type="ECO:0000256" key="1">
    <source>
        <dbReference type="ARBA" id="ARBA00001966"/>
    </source>
</evidence>
<dbReference type="SFLD" id="SFLDF00299">
    <property type="entry name" value="anaerobic_ribonucleoside-triph"/>
    <property type="match status" value="1"/>
</dbReference>
<gene>
    <name evidence="13" type="ORF">AM231_03275</name>
</gene>
<dbReference type="CDD" id="cd01335">
    <property type="entry name" value="Radical_SAM"/>
    <property type="match status" value="1"/>
</dbReference>
<evidence type="ECO:0000256" key="4">
    <source>
        <dbReference type="ARBA" id="ARBA00014281"/>
    </source>
</evidence>
<keyword evidence="14" id="KW-1185">Reference proteome</keyword>
<evidence type="ECO:0000313" key="13">
    <source>
        <dbReference type="EMBL" id="KOR88256.1"/>
    </source>
</evidence>
<keyword evidence="8 12" id="KW-0560">Oxidoreductase</keyword>
<keyword evidence="6" id="KW-0949">S-adenosyl-L-methionine</keyword>
<keyword evidence="5" id="KW-0004">4Fe-4S</keyword>
<dbReference type="GO" id="GO:0043365">
    <property type="term" value="F:[formate-C-acetyltransferase]-activating enzyme activity"/>
    <property type="evidence" value="ECO:0007669"/>
    <property type="project" value="InterPro"/>
</dbReference>
<comment type="function">
    <text evidence="2 12">Activation of anaerobic ribonucleoside-triphosphate reductase under anaerobic conditions by generation of an organic free radical, using S-adenosylmethionine and reduced flavodoxin as cosubstrates to produce 5'-deoxy-adenosine.</text>
</comment>
<evidence type="ECO:0000256" key="2">
    <source>
        <dbReference type="ARBA" id="ARBA00003852"/>
    </source>
</evidence>
<dbReference type="Proteomes" id="UP000036932">
    <property type="component" value="Unassembled WGS sequence"/>
</dbReference>
<evidence type="ECO:0000256" key="6">
    <source>
        <dbReference type="ARBA" id="ARBA00022691"/>
    </source>
</evidence>
<dbReference type="OrthoDB" id="9782387at2"/>
<proteinExistence type="inferred from homology"/>
<dbReference type="PROSITE" id="PS01087">
    <property type="entry name" value="RADICAL_ACTIVATING"/>
    <property type="match status" value="1"/>
</dbReference>
<dbReference type="PANTHER" id="PTHR30352">
    <property type="entry name" value="PYRUVATE FORMATE-LYASE-ACTIVATING ENZYME"/>
    <property type="match status" value="1"/>
</dbReference>
<dbReference type="InterPro" id="IPR013785">
    <property type="entry name" value="Aldolase_TIM"/>
</dbReference>
<reference evidence="14" key="1">
    <citation type="submission" date="2015-08" db="EMBL/GenBank/DDBJ databases">
        <title>Genome sequencing project for genomic taxonomy and phylogenomics of Bacillus-like bacteria.</title>
        <authorList>
            <person name="Liu B."/>
            <person name="Wang J."/>
            <person name="Zhu Y."/>
            <person name="Liu G."/>
            <person name="Chen Q."/>
            <person name="Chen Z."/>
            <person name="Lan J."/>
            <person name="Che J."/>
            <person name="Ge C."/>
            <person name="Shi H."/>
            <person name="Pan Z."/>
            <person name="Liu X."/>
        </authorList>
    </citation>
    <scope>NUCLEOTIDE SEQUENCE [LARGE SCALE GENOMIC DNA]</scope>
    <source>
        <strain evidence="14">FJAT-22460</strain>
    </source>
</reference>
<dbReference type="GO" id="GO:0051539">
    <property type="term" value="F:4 iron, 4 sulfur cluster binding"/>
    <property type="evidence" value="ECO:0007669"/>
    <property type="project" value="UniProtKB-KW"/>
</dbReference>
<dbReference type="PIRSF" id="PIRSF000368">
    <property type="entry name" value="NrdG"/>
    <property type="match status" value="1"/>
</dbReference>
<dbReference type="SFLD" id="SFLDG01063">
    <property type="entry name" value="activating_enzymes__group_1"/>
    <property type="match status" value="1"/>
</dbReference>
<dbReference type="EC" id="1.97.1.-" evidence="12"/>
<keyword evidence="10" id="KW-0411">Iron-sulfur</keyword>
<evidence type="ECO:0000256" key="8">
    <source>
        <dbReference type="ARBA" id="ARBA00023002"/>
    </source>
</evidence>
<organism evidence="13 14">
    <name type="scientific">Paenibacillus solani</name>
    <dbReference type="NCBI Taxonomy" id="1705565"/>
    <lineage>
        <taxon>Bacteria</taxon>
        <taxon>Bacillati</taxon>
        <taxon>Bacillota</taxon>
        <taxon>Bacilli</taxon>
        <taxon>Bacillales</taxon>
        <taxon>Paenibacillaceae</taxon>
        <taxon>Paenibacillus</taxon>
    </lineage>
</organism>
<protein>
    <recommendedName>
        <fullName evidence="4 12">Anaerobic ribonucleoside-triphosphate reductase-activating protein</fullName>
        <ecNumber evidence="12">1.97.1.-</ecNumber>
    </recommendedName>
</protein>
<keyword evidence="9" id="KW-0408">Iron</keyword>
<dbReference type="Pfam" id="PF13353">
    <property type="entry name" value="Fer4_12"/>
    <property type="match status" value="1"/>
</dbReference>
<evidence type="ECO:0000256" key="9">
    <source>
        <dbReference type="ARBA" id="ARBA00023004"/>
    </source>
</evidence>
<comment type="similarity">
    <text evidence="3 12">Belongs to the organic radical-activating enzymes family.</text>
</comment>
<dbReference type="EMBL" id="LIUT01000001">
    <property type="protein sequence ID" value="KOR88256.1"/>
    <property type="molecule type" value="Genomic_DNA"/>
</dbReference>
<evidence type="ECO:0000256" key="10">
    <source>
        <dbReference type="ARBA" id="ARBA00023014"/>
    </source>
</evidence>
<sequence length="167" mass="18592">MNVCGYIPESINEGQGLRAVLFVSGCRHACAGCFNVESWDFEAGEPFTEEMSAAILQDIIDNPLLDGLTLCGGDPFFSPEECTAFVRKLRNLCPAKNIWAYTGFTFEALMRQPKLRELAELCDVIVDGKFEEERKDVSLPFRGSSNQRLVDVAASLKRGVTVEYVLR</sequence>
<comment type="caution">
    <text evidence="13">The sequence shown here is derived from an EMBL/GenBank/DDBJ whole genome shotgun (WGS) entry which is preliminary data.</text>
</comment>
<dbReference type="SFLD" id="SFLDS00029">
    <property type="entry name" value="Radical_SAM"/>
    <property type="match status" value="1"/>
</dbReference>
<dbReference type="GO" id="GO:0046872">
    <property type="term" value="F:metal ion binding"/>
    <property type="evidence" value="ECO:0007669"/>
    <property type="project" value="UniProtKB-KW"/>
</dbReference>
<dbReference type="InterPro" id="IPR001989">
    <property type="entry name" value="Radical_activat_CS"/>
</dbReference>
<accession>A0A0M1P1A7</accession>
<dbReference type="InterPro" id="IPR012837">
    <property type="entry name" value="NrdG"/>
</dbReference>
<dbReference type="InterPro" id="IPR034457">
    <property type="entry name" value="Organic_radical-activating"/>
</dbReference>
<dbReference type="NCBIfam" id="TIGR02491">
    <property type="entry name" value="NrdG"/>
    <property type="match status" value="1"/>
</dbReference>
<comment type="catalytic activity">
    <reaction evidence="11">
        <text>glycyl-[protein] + reduced [flavodoxin] + S-adenosyl-L-methionine = glycin-2-yl radical-[protein] + semiquinone [flavodoxin] + 5'-deoxyadenosine + L-methionine + H(+)</text>
        <dbReference type="Rhea" id="RHEA:61976"/>
        <dbReference type="Rhea" id="RHEA-COMP:10622"/>
        <dbReference type="Rhea" id="RHEA-COMP:14480"/>
        <dbReference type="Rhea" id="RHEA-COMP:15993"/>
        <dbReference type="Rhea" id="RHEA-COMP:15994"/>
        <dbReference type="ChEBI" id="CHEBI:15378"/>
        <dbReference type="ChEBI" id="CHEBI:17319"/>
        <dbReference type="ChEBI" id="CHEBI:29947"/>
        <dbReference type="ChEBI" id="CHEBI:32722"/>
        <dbReference type="ChEBI" id="CHEBI:57618"/>
        <dbReference type="ChEBI" id="CHEBI:57844"/>
        <dbReference type="ChEBI" id="CHEBI:59789"/>
        <dbReference type="ChEBI" id="CHEBI:140311"/>
    </reaction>
</comment>
<dbReference type="SUPFAM" id="SSF102114">
    <property type="entry name" value="Radical SAM enzymes"/>
    <property type="match status" value="1"/>
</dbReference>
<dbReference type="SFLD" id="SFLDG01066">
    <property type="entry name" value="organic_radical-activating_enz"/>
    <property type="match status" value="1"/>
</dbReference>
<dbReference type="PANTHER" id="PTHR30352:SF2">
    <property type="entry name" value="ANAEROBIC RIBONUCLEOSIDE-TRIPHOSPHATE REDUCTASE-ACTIVATING PROTEIN"/>
    <property type="match status" value="1"/>
</dbReference>
<name>A0A0M1P1A7_9BACL</name>
<evidence type="ECO:0000256" key="12">
    <source>
        <dbReference type="PIRNR" id="PIRNR000368"/>
    </source>
</evidence>
<dbReference type="RefSeq" id="WP_054401325.1">
    <property type="nucleotide sequence ID" value="NZ_LIUT01000001.1"/>
</dbReference>
<dbReference type="Gene3D" id="3.20.20.70">
    <property type="entry name" value="Aldolase class I"/>
    <property type="match status" value="1"/>
</dbReference>
<evidence type="ECO:0000256" key="3">
    <source>
        <dbReference type="ARBA" id="ARBA00009777"/>
    </source>
</evidence>
<dbReference type="InterPro" id="IPR058240">
    <property type="entry name" value="rSAM_sf"/>
</dbReference>
<evidence type="ECO:0000256" key="7">
    <source>
        <dbReference type="ARBA" id="ARBA00022723"/>
    </source>
</evidence>
<comment type="cofactor">
    <cofactor evidence="1">
        <name>[4Fe-4S] cluster</name>
        <dbReference type="ChEBI" id="CHEBI:49883"/>
    </cofactor>
</comment>
<dbReference type="GO" id="GO:0004748">
    <property type="term" value="F:ribonucleoside-diphosphate reductase activity, thioredoxin disulfide as acceptor"/>
    <property type="evidence" value="ECO:0007669"/>
    <property type="project" value="TreeGrafter"/>
</dbReference>
<dbReference type="InterPro" id="IPR007197">
    <property type="entry name" value="rSAM"/>
</dbReference>
<keyword evidence="7" id="KW-0479">Metal-binding</keyword>
<evidence type="ECO:0000256" key="5">
    <source>
        <dbReference type="ARBA" id="ARBA00022485"/>
    </source>
</evidence>
<dbReference type="PATRIC" id="fig|1705565.3.peg.2527"/>
<evidence type="ECO:0000256" key="11">
    <source>
        <dbReference type="ARBA" id="ARBA00047365"/>
    </source>
</evidence>
<dbReference type="AlphaFoldDB" id="A0A0M1P1A7"/>
<evidence type="ECO:0000313" key="14">
    <source>
        <dbReference type="Proteomes" id="UP000036932"/>
    </source>
</evidence>